<feature type="transmembrane region" description="Helical" evidence="4">
    <location>
        <begin position="158"/>
        <end position="180"/>
    </location>
</feature>
<proteinExistence type="predicted"/>
<keyword evidence="1 4" id="KW-0812">Transmembrane</keyword>
<accession>A0A2C7ACQ7</accession>
<organism evidence="6 7">
    <name type="scientific">Teichococcus rhizosphaerae</name>
    <dbReference type="NCBI Taxonomy" id="1335062"/>
    <lineage>
        <taxon>Bacteria</taxon>
        <taxon>Pseudomonadati</taxon>
        <taxon>Pseudomonadota</taxon>
        <taxon>Alphaproteobacteria</taxon>
        <taxon>Acetobacterales</taxon>
        <taxon>Roseomonadaceae</taxon>
        <taxon>Roseomonas</taxon>
    </lineage>
</organism>
<reference evidence="6 7" key="1">
    <citation type="submission" date="2017-10" db="EMBL/GenBank/DDBJ databases">
        <authorList>
            <person name="Banno H."/>
            <person name="Chua N.-H."/>
        </authorList>
    </citation>
    <scope>NUCLEOTIDE SEQUENCE [LARGE SCALE GENOMIC DNA]</scope>
    <source>
        <strain evidence="6 7">YW11</strain>
    </source>
</reference>
<feature type="domain" description="Major facilitator superfamily (MFS) profile" evidence="5">
    <location>
        <begin position="117"/>
        <end position="516"/>
    </location>
</feature>
<dbReference type="PANTHER" id="PTHR23527:SF1">
    <property type="entry name" value="BLL3282 PROTEIN"/>
    <property type="match status" value="1"/>
</dbReference>
<keyword evidence="7" id="KW-1185">Reference proteome</keyword>
<feature type="transmembrane region" description="Helical" evidence="4">
    <location>
        <begin position="116"/>
        <end position="138"/>
    </location>
</feature>
<feature type="transmembrane region" description="Helical" evidence="4">
    <location>
        <begin position="491"/>
        <end position="510"/>
    </location>
</feature>
<dbReference type="Gene3D" id="1.20.1250.20">
    <property type="entry name" value="MFS general substrate transporter like domains"/>
    <property type="match status" value="2"/>
</dbReference>
<name>A0A2C7ACQ7_9PROT</name>
<dbReference type="InterPro" id="IPR020846">
    <property type="entry name" value="MFS_dom"/>
</dbReference>
<evidence type="ECO:0000313" key="6">
    <source>
        <dbReference type="EMBL" id="PHK95819.1"/>
    </source>
</evidence>
<dbReference type="InterPro" id="IPR036259">
    <property type="entry name" value="MFS_trans_sf"/>
</dbReference>
<feature type="transmembrane region" description="Helical" evidence="4">
    <location>
        <begin position="272"/>
        <end position="291"/>
    </location>
</feature>
<dbReference type="AlphaFoldDB" id="A0A2C7ACQ7"/>
<feature type="transmembrane region" description="Helical" evidence="4">
    <location>
        <begin position="371"/>
        <end position="391"/>
    </location>
</feature>
<dbReference type="EMBL" id="PDNU01000007">
    <property type="protein sequence ID" value="PHK95819.1"/>
    <property type="molecule type" value="Genomic_DNA"/>
</dbReference>
<dbReference type="PANTHER" id="PTHR23527">
    <property type="entry name" value="BLL3282 PROTEIN"/>
    <property type="match status" value="1"/>
</dbReference>
<dbReference type="Pfam" id="PF07690">
    <property type="entry name" value="MFS_1"/>
    <property type="match status" value="1"/>
</dbReference>
<evidence type="ECO:0000313" key="7">
    <source>
        <dbReference type="Proteomes" id="UP000223527"/>
    </source>
</evidence>
<keyword evidence="3 4" id="KW-0472">Membrane</keyword>
<dbReference type="InterPro" id="IPR011701">
    <property type="entry name" value="MFS"/>
</dbReference>
<feature type="transmembrane region" description="Helical" evidence="4">
    <location>
        <begin position="424"/>
        <end position="443"/>
    </location>
</feature>
<dbReference type="PROSITE" id="PS50850">
    <property type="entry name" value="MFS"/>
    <property type="match status" value="1"/>
</dbReference>
<comment type="caution">
    <text evidence="6">The sequence shown here is derived from an EMBL/GenBank/DDBJ whole genome shotgun (WGS) entry which is preliminary data.</text>
</comment>
<evidence type="ECO:0000259" key="5">
    <source>
        <dbReference type="PROSITE" id="PS50850"/>
    </source>
</evidence>
<dbReference type="GO" id="GO:0022857">
    <property type="term" value="F:transmembrane transporter activity"/>
    <property type="evidence" value="ECO:0007669"/>
    <property type="project" value="InterPro"/>
</dbReference>
<evidence type="ECO:0000256" key="1">
    <source>
        <dbReference type="ARBA" id="ARBA00022692"/>
    </source>
</evidence>
<evidence type="ECO:0000256" key="4">
    <source>
        <dbReference type="SAM" id="Phobius"/>
    </source>
</evidence>
<feature type="transmembrane region" description="Helical" evidence="4">
    <location>
        <begin position="192"/>
        <end position="222"/>
    </location>
</feature>
<feature type="transmembrane region" description="Helical" evidence="4">
    <location>
        <begin position="398"/>
        <end position="418"/>
    </location>
</feature>
<evidence type="ECO:0000256" key="3">
    <source>
        <dbReference type="ARBA" id="ARBA00023136"/>
    </source>
</evidence>
<evidence type="ECO:0000256" key="2">
    <source>
        <dbReference type="ARBA" id="ARBA00022989"/>
    </source>
</evidence>
<dbReference type="InterPro" id="IPR052952">
    <property type="entry name" value="MFS-Transporter"/>
</dbReference>
<dbReference type="OrthoDB" id="7488909at2"/>
<keyword evidence="2 4" id="KW-1133">Transmembrane helix</keyword>
<dbReference type="SUPFAM" id="SSF103473">
    <property type="entry name" value="MFS general substrate transporter"/>
    <property type="match status" value="1"/>
</dbReference>
<sequence>MRLGRMRLGRMRLGHARRGAPGRGPWRGRWQGTRDASSRISSACCEVCRNECIIPDQEKRPFAGLTARRAVGAALPGTAALPALPYVPPVLSPEPGARRPEPPQPGKEGRIRTLRAPLWASALAGTLLVQTVSSFASISVPIIGPPLMAQAGLPPESIGLVSAMSSAGICWFLACGGPMLDHHGPVRTLQIGLLCTALGLAVLSVPLGVLALAGALAVGFGIGPNTPAGSQILIRSAPPAHRTLIFSIKQAGVPLGGALAGLAVAPLVVRHGVPATLAALIALLLVTTLLVQPFRRRLDGERDAAGHPGWGRALVQPAAMMRCVSALRAHPSLPMLTAIGASFSVLQACLTAFTATYVFTRHGASLAEAGQVMAVMQAASMVGRIALGWLADRMGHALRHLGLQAIASALAVALLVAAGGQGGWVLHGCAALVGFTAIGWNGVHMAELARVAPLPLVSSVTSASSLFGFVGSICGPLLFTLLVGWSGGYALAFHLMAAQLACLGAVCLFLKAPRQAG</sequence>
<protein>
    <recommendedName>
        <fullName evidence="5">Major facilitator superfamily (MFS) profile domain-containing protein</fullName>
    </recommendedName>
</protein>
<gene>
    <name evidence="6" type="ORF">CR162_06715</name>
</gene>
<feature type="transmembrane region" description="Helical" evidence="4">
    <location>
        <begin position="335"/>
        <end position="359"/>
    </location>
</feature>
<feature type="transmembrane region" description="Helical" evidence="4">
    <location>
        <begin position="464"/>
        <end position="485"/>
    </location>
</feature>
<dbReference type="Proteomes" id="UP000223527">
    <property type="component" value="Unassembled WGS sequence"/>
</dbReference>